<feature type="domain" description="HTH araC/xylS-type" evidence="1">
    <location>
        <begin position="1"/>
        <end position="41"/>
    </location>
</feature>
<dbReference type="InterPro" id="IPR018060">
    <property type="entry name" value="HTH_AraC"/>
</dbReference>
<protein>
    <recommendedName>
        <fullName evidence="1">HTH araC/xylS-type domain-containing protein</fullName>
    </recommendedName>
</protein>
<evidence type="ECO:0000259" key="1">
    <source>
        <dbReference type="PROSITE" id="PS01124"/>
    </source>
</evidence>
<dbReference type="AlphaFoldDB" id="A0A2N9LVA8"/>
<reference evidence="3" key="1">
    <citation type="submission" date="2018-02" db="EMBL/GenBank/DDBJ databases">
        <authorList>
            <person name="Hausmann B."/>
        </authorList>
    </citation>
    <scope>NUCLEOTIDE SEQUENCE [LARGE SCALE GENOMIC DNA]</scope>
    <source>
        <strain evidence="3">Peat soil MAG SbA5</strain>
    </source>
</reference>
<sequence length="41" mass="4665">MREKLVYTVAEVAALMGLSRNTVTRLFENERGVLIENILNT</sequence>
<dbReference type="GO" id="GO:0003700">
    <property type="term" value="F:DNA-binding transcription factor activity"/>
    <property type="evidence" value="ECO:0007669"/>
    <property type="project" value="InterPro"/>
</dbReference>
<dbReference type="PROSITE" id="PS01124">
    <property type="entry name" value="HTH_ARAC_FAMILY_2"/>
    <property type="match status" value="1"/>
</dbReference>
<accession>A0A2N9LVA8</accession>
<proteinExistence type="predicted"/>
<evidence type="ECO:0000313" key="2">
    <source>
        <dbReference type="EMBL" id="SPE27157.1"/>
    </source>
</evidence>
<dbReference type="Proteomes" id="UP000239735">
    <property type="component" value="Unassembled WGS sequence"/>
</dbReference>
<evidence type="ECO:0000313" key="3">
    <source>
        <dbReference type="Proteomes" id="UP000239735"/>
    </source>
</evidence>
<name>A0A2N9LVA8_9BACT</name>
<organism evidence="2 3">
    <name type="scientific">Candidatus Sulfuritelmatomonas gaucii</name>
    <dbReference type="NCBI Taxonomy" id="2043161"/>
    <lineage>
        <taxon>Bacteria</taxon>
        <taxon>Pseudomonadati</taxon>
        <taxon>Acidobacteriota</taxon>
        <taxon>Terriglobia</taxon>
        <taxon>Terriglobales</taxon>
        <taxon>Acidobacteriaceae</taxon>
        <taxon>Candidatus Sulfuritelmatomonas</taxon>
    </lineage>
</organism>
<dbReference type="EMBL" id="OKRB01000117">
    <property type="protein sequence ID" value="SPE27157.1"/>
    <property type="molecule type" value="Genomic_DNA"/>
</dbReference>
<dbReference type="GO" id="GO:0043565">
    <property type="term" value="F:sequence-specific DNA binding"/>
    <property type="evidence" value="ECO:0007669"/>
    <property type="project" value="InterPro"/>
</dbReference>
<gene>
    <name evidence="2" type="ORF">SBA5_580036</name>
</gene>